<dbReference type="AlphaFoldDB" id="A0A4Z0HMJ5"/>
<dbReference type="RefSeq" id="WP_135361673.1">
    <property type="nucleotide sequence ID" value="NZ_RWJZ01000016.1"/>
</dbReference>
<organism evidence="1 2">
    <name type="scientific">Mycolicibacterium peregrinum</name>
    <name type="common">Mycobacterium peregrinum</name>
    <dbReference type="NCBI Taxonomy" id="43304"/>
    <lineage>
        <taxon>Bacteria</taxon>
        <taxon>Bacillati</taxon>
        <taxon>Actinomycetota</taxon>
        <taxon>Actinomycetes</taxon>
        <taxon>Mycobacteriales</taxon>
        <taxon>Mycobacteriaceae</taxon>
        <taxon>Mycolicibacterium</taxon>
    </lineage>
</organism>
<comment type="caution">
    <text evidence="1">The sequence shown here is derived from an EMBL/GenBank/DDBJ whole genome shotgun (WGS) entry which is preliminary data.</text>
</comment>
<gene>
    <name evidence="1" type="ORF">EJD98_25425</name>
</gene>
<reference evidence="1 2" key="1">
    <citation type="submission" date="2018-12" db="EMBL/GenBank/DDBJ databases">
        <title>Draft genome sequences of Mycolicibacterium peregrinum isolated from a pig with lymphadenitis and from soil on the same Japanese pig farm.</title>
        <authorList>
            <person name="Komatsu T."/>
            <person name="Ohya K."/>
            <person name="Sawai K."/>
            <person name="Odoi J.O."/>
            <person name="Otsu K."/>
            <person name="Ota A."/>
            <person name="Ito T."/>
            <person name="Kawai M."/>
            <person name="Maruyama F."/>
        </authorList>
    </citation>
    <scope>NUCLEOTIDE SEQUENCE [LARGE SCALE GENOMIC DNA]</scope>
    <source>
        <strain evidence="1 2">138</strain>
    </source>
</reference>
<dbReference type="Proteomes" id="UP000297792">
    <property type="component" value="Unassembled WGS sequence"/>
</dbReference>
<dbReference type="EMBL" id="RWKA01000018">
    <property type="protein sequence ID" value="TGB37893.1"/>
    <property type="molecule type" value="Genomic_DNA"/>
</dbReference>
<proteinExistence type="predicted"/>
<evidence type="ECO:0000313" key="1">
    <source>
        <dbReference type="EMBL" id="TGB37893.1"/>
    </source>
</evidence>
<name>A0A4Z0HMJ5_MYCPR</name>
<accession>A0A4Z0HMJ5</accession>
<sequence length="68" mass="7201">MNAPIDPVVDLVRQAMGYGVLMALEDRAGLVAKLQAVGPGGSFPDALTSDAEGFVSMRRDLVEKAVQR</sequence>
<keyword evidence="2" id="KW-1185">Reference proteome</keyword>
<protein>
    <submittedName>
        <fullName evidence="1">Uncharacterized protein</fullName>
    </submittedName>
</protein>
<evidence type="ECO:0000313" key="2">
    <source>
        <dbReference type="Proteomes" id="UP000297792"/>
    </source>
</evidence>